<dbReference type="GO" id="GO:0051726">
    <property type="term" value="P:regulation of cell cycle"/>
    <property type="evidence" value="ECO:0007669"/>
    <property type="project" value="UniProtKB-ARBA"/>
</dbReference>
<keyword evidence="6" id="KW-0488">Methylation</keyword>
<dbReference type="PROSITE" id="PS01032">
    <property type="entry name" value="PPM_1"/>
    <property type="match status" value="1"/>
</dbReference>
<keyword evidence="16" id="KW-0464">Manganese</keyword>
<dbReference type="InterPro" id="IPR001932">
    <property type="entry name" value="PPM-type_phosphatase-like_dom"/>
</dbReference>
<dbReference type="GO" id="GO:0004722">
    <property type="term" value="F:protein serine/threonine phosphatase activity"/>
    <property type="evidence" value="ECO:0007669"/>
    <property type="project" value="UniProtKB-EC"/>
</dbReference>
<dbReference type="CDD" id="cd00143">
    <property type="entry name" value="PP2Cc"/>
    <property type="match status" value="2"/>
</dbReference>
<dbReference type="SMART" id="SM00332">
    <property type="entry name" value="PP2Cc"/>
    <property type="match status" value="1"/>
</dbReference>
<keyword evidence="14" id="KW-0007">Acetylation</keyword>
<dbReference type="InterPro" id="IPR036457">
    <property type="entry name" value="PPM-type-like_dom_sf"/>
</dbReference>
<evidence type="ECO:0000256" key="18">
    <source>
        <dbReference type="ARBA" id="ARBA00038798"/>
    </source>
</evidence>
<feature type="compositionally biased region" description="Basic and acidic residues" evidence="22">
    <location>
        <begin position="511"/>
        <end position="540"/>
    </location>
</feature>
<feature type="compositionally biased region" description="Basic and acidic residues" evidence="22">
    <location>
        <begin position="242"/>
        <end position="252"/>
    </location>
</feature>
<dbReference type="GO" id="GO:0016020">
    <property type="term" value="C:membrane"/>
    <property type="evidence" value="ECO:0007669"/>
    <property type="project" value="UniProtKB-SubCell"/>
</dbReference>
<dbReference type="FunFam" id="3.60.40.10:FF:000029">
    <property type="entry name" value="Protein phosphatase, Mg2+/Mn2+-dependent, 1G"/>
    <property type="match status" value="1"/>
</dbReference>
<keyword evidence="12" id="KW-0460">Magnesium</keyword>
<comment type="cofactor">
    <cofactor evidence="1">
        <name>Mn(2+)</name>
        <dbReference type="ChEBI" id="CHEBI:29035"/>
    </cofactor>
</comment>
<evidence type="ECO:0000256" key="22">
    <source>
        <dbReference type="SAM" id="MobiDB-lite"/>
    </source>
</evidence>
<evidence type="ECO:0000256" key="4">
    <source>
        <dbReference type="ARBA" id="ARBA00006702"/>
    </source>
</evidence>
<keyword evidence="17" id="KW-0449">Lipoprotein</keyword>
<evidence type="ECO:0000313" key="24">
    <source>
        <dbReference type="Ensembl" id="ENSOSIP00000020055.1"/>
    </source>
</evidence>
<evidence type="ECO:0000256" key="2">
    <source>
        <dbReference type="ARBA" id="ARBA00001946"/>
    </source>
</evidence>
<evidence type="ECO:0000256" key="6">
    <source>
        <dbReference type="ARBA" id="ARBA00022481"/>
    </source>
</evidence>
<protein>
    <recommendedName>
        <fullName evidence="19">Protein phosphatase 1G</fullName>
        <ecNumber evidence="5">3.1.3.16</ecNumber>
    </recommendedName>
</protein>
<dbReference type="Ensembl" id="ENSOSIT00000021180.1">
    <property type="protein sequence ID" value="ENSOSIP00000020055.1"/>
    <property type="gene ID" value="ENSOSIG00000010731.1"/>
</dbReference>
<proteinExistence type="inferred from homology"/>
<evidence type="ECO:0000256" key="19">
    <source>
        <dbReference type="ARBA" id="ARBA00040767"/>
    </source>
</evidence>
<accession>A0A8C7XXI5</accession>
<dbReference type="GO" id="GO:0046872">
    <property type="term" value="F:metal ion binding"/>
    <property type="evidence" value="ECO:0007669"/>
    <property type="project" value="UniProtKB-KW"/>
</dbReference>
<comment type="subunit">
    <text evidence="18">Interacts with NOL3; may dephosphorylate NOL3.</text>
</comment>
<comment type="catalytic activity">
    <reaction evidence="20">
        <text>O-phospho-L-threonyl-[protein] + H2O = L-threonyl-[protein] + phosphate</text>
        <dbReference type="Rhea" id="RHEA:47004"/>
        <dbReference type="Rhea" id="RHEA-COMP:11060"/>
        <dbReference type="Rhea" id="RHEA-COMP:11605"/>
        <dbReference type="ChEBI" id="CHEBI:15377"/>
        <dbReference type="ChEBI" id="CHEBI:30013"/>
        <dbReference type="ChEBI" id="CHEBI:43474"/>
        <dbReference type="ChEBI" id="CHEBI:61977"/>
        <dbReference type="EC" id="3.1.3.16"/>
    </reaction>
    <physiologicalReaction direction="left-to-right" evidence="20">
        <dbReference type="Rhea" id="RHEA:47005"/>
    </physiologicalReaction>
</comment>
<keyword evidence="15" id="KW-0472">Membrane</keyword>
<evidence type="ECO:0000256" key="9">
    <source>
        <dbReference type="ARBA" id="ARBA00022723"/>
    </source>
</evidence>
<evidence type="ECO:0000256" key="17">
    <source>
        <dbReference type="ARBA" id="ARBA00023288"/>
    </source>
</evidence>
<dbReference type="PANTHER" id="PTHR13832:SF803">
    <property type="entry name" value="PROTEIN PHOSPHATASE 1G"/>
    <property type="match status" value="1"/>
</dbReference>
<comment type="subcellular location">
    <subcellularLocation>
        <location evidence="3">Membrane</location>
        <topology evidence="3">Lipid-anchor</topology>
    </subcellularLocation>
</comment>
<dbReference type="InterPro" id="IPR015655">
    <property type="entry name" value="PP2C"/>
</dbReference>
<sequence>MGAYLSQPNTTKTSSDGGNSKMSYGFSAMQGWRVSMEDAHNCIPDFDVDTAMFSVYDGHGGEEVALYCSKYLPDIIKEQKTYKDGKLQKALEDAFLAIDGRITTADVIKELVQISGRLREDPPAEKVAEEDDLDTEEAALLHEEATMTIEELLVRYGQNLNALKHAAAIRTAGGEGNTAGTNITSVVFECFKFLIMFAYRSKRGTPTAQKSSCNTLLRLFCWLVGLFSPSVIAATGKSGKSNGEEKAGKTEGDAGPSCSSASSKTSGDSKSRFFDDSEESEEGEEEDGSDEEVRAADENRFSLVRVPACSELSVEIQWVLCFQPGADSGTTAVVALIRGKQLIVANAGDSRCVVSERGKAVDMSYDHKPEDELELARIKNAGGKVTMDGRVNGGLNLSRAIGDHFYKRNDALPPEEQMISAMPDVKVLTLNEDHDFMVIACDGIWNVLSSQEVVDFISERLKPDEGGEVRPLSSIVEELLDHCLAPDTSGDGTGCDNMTCIIVTFQPHPTQSEDTKKRKIQEEAEETDKNDNNGKKAKID</sequence>
<evidence type="ECO:0000256" key="15">
    <source>
        <dbReference type="ARBA" id="ARBA00023136"/>
    </source>
</evidence>
<name>A0A8C7XXI5_9TELE</name>
<feature type="region of interest" description="Disordered" evidence="22">
    <location>
        <begin position="236"/>
        <end position="295"/>
    </location>
</feature>
<keyword evidence="7" id="KW-0597">Phosphoprotein</keyword>
<evidence type="ECO:0000256" key="16">
    <source>
        <dbReference type="ARBA" id="ARBA00023211"/>
    </source>
</evidence>
<evidence type="ECO:0000256" key="1">
    <source>
        <dbReference type="ARBA" id="ARBA00001936"/>
    </source>
</evidence>
<keyword evidence="8" id="KW-0519">Myristate</keyword>
<comment type="similarity">
    <text evidence="4 21">Belongs to the PP2C family.</text>
</comment>
<evidence type="ECO:0000256" key="8">
    <source>
        <dbReference type="ARBA" id="ARBA00022707"/>
    </source>
</evidence>
<dbReference type="SUPFAM" id="SSF81606">
    <property type="entry name" value="PP2C-like"/>
    <property type="match status" value="1"/>
</dbReference>
<keyword evidence="9" id="KW-0479">Metal-binding</keyword>
<keyword evidence="10" id="KW-0677">Repeat</keyword>
<evidence type="ECO:0000256" key="12">
    <source>
        <dbReference type="ARBA" id="ARBA00022842"/>
    </source>
</evidence>
<dbReference type="PROSITE" id="PS51746">
    <property type="entry name" value="PPM_2"/>
    <property type="match status" value="1"/>
</dbReference>
<dbReference type="GO" id="GO:0005654">
    <property type="term" value="C:nucleoplasm"/>
    <property type="evidence" value="ECO:0007669"/>
    <property type="project" value="TreeGrafter"/>
</dbReference>
<dbReference type="InterPro" id="IPR000222">
    <property type="entry name" value="PP2C_BS"/>
</dbReference>
<evidence type="ECO:0000256" key="21">
    <source>
        <dbReference type="RuleBase" id="RU003465"/>
    </source>
</evidence>
<evidence type="ECO:0000256" key="13">
    <source>
        <dbReference type="ARBA" id="ARBA00022912"/>
    </source>
</evidence>
<feature type="compositionally biased region" description="Low complexity" evidence="22">
    <location>
        <begin position="253"/>
        <end position="266"/>
    </location>
</feature>
<evidence type="ECO:0000256" key="11">
    <source>
        <dbReference type="ARBA" id="ARBA00022801"/>
    </source>
</evidence>
<dbReference type="PANTHER" id="PTHR13832">
    <property type="entry name" value="PROTEIN PHOSPHATASE 2C"/>
    <property type="match status" value="1"/>
</dbReference>
<evidence type="ECO:0000256" key="5">
    <source>
        <dbReference type="ARBA" id="ARBA00013081"/>
    </source>
</evidence>
<evidence type="ECO:0000259" key="23">
    <source>
        <dbReference type="PROSITE" id="PS51746"/>
    </source>
</evidence>
<evidence type="ECO:0000256" key="3">
    <source>
        <dbReference type="ARBA" id="ARBA00004635"/>
    </source>
</evidence>
<evidence type="ECO:0000256" key="7">
    <source>
        <dbReference type="ARBA" id="ARBA00022553"/>
    </source>
</evidence>
<keyword evidence="13 21" id="KW-0904">Protein phosphatase</keyword>
<dbReference type="Proteomes" id="UP000694383">
    <property type="component" value="Unplaced"/>
</dbReference>
<feature type="region of interest" description="Disordered" evidence="22">
    <location>
        <begin position="508"/>
        <end position="540"/>
    </location>
</feature>
<keyword evidence="25" id="KW-1185">Reference proteome</keyword>
<reference evidence="24" key="2">
    <citation type="submission" date="2025-09" db="UniProtKB">
        <authorList>
            <consortium name="Ensembl"/>
        </authorList>
    </citation>
    <scope>IDENTIFICATION</scope>
</reference>
<keyword evidence="11 21" id="KW-0378">Hydrolase</keyword>
<evidence type="ECO:0000313" key="25">
    <source>
        <dbReference type="Proteomes" id="UP000694383"/>
    </source>
</evidence>
<feature type="compositionally biased region" description="Acidic residues" evidence="22">
    <location>
        <begin position="276"/>
        <end position="290"/>
    </location>
</feature>
<dbReference type="Pfam" id="PF00481">
    <property type="entry name" value="PP2C"/>
    <property type="match status" value="2"/>
</dbReference>
<evidence type="ECO:0000256" key="20">
    <source>
        <dbReference type="ARBA" id="ARBA00048832"/>
    </source>
</evidence>
<evidence type="ECO:0000256" key="14">
    <source>
        <dbReference type="ARBA" id="ARBA00022990"/>
    </source>
</evidence>
<evidence type="ECO:0000256" key="10">
    <source>
        <dbReference type="ARBA" id="ARBA00022737"/>
    </source>
</evidence>
<organism evidence="24 25">
    <name type="scientific">Oryzias sinensis</name>
    <name type="common">Chinese medaka</name>
    <dbReference type="NCBI Taxonomy" id="183150"/>
    <lineage>
        <taxon>Eukaryota</taxon>
        <taxon>Metazoa</taxon>
        <taxon>Chordata</taxon>
        <taxon>Craniata</taxon>
        <taxon>Vertebrata</taxon>
        <taxon>Euteleostomi</taxon>
        <taxon>Actinopterygii</taxon>
        <taxon>Neopterygii</taxon>
        <taxon>Teleostei</taxon>
        <taxon>Neoteleostei</taxon>
        <taxon>Acanthomorphata</taxon>
        <taxon>Ovalentaria</taxon>
        <taxon>Atherinomorphae</taxon>
        <taxon>Beloniformes</taxon>
        <taxon>Adrianichthyidae</taxon>
        <taxon>Oryziinae</taxon>
        <taxon>Oryzias</taxon>
    </lineage>
</organism>
<dbReference type="AlphaFoldDB" id="A0A8C7XXI5"/>
<dbReference type="EC" id="3.1.3.16" evidence="5"/>
<dbReference type="Gene3D" id="3.60.40.10">
    <property type="entry name" value="PPM-type phosphatase domain"/>
    <property type="match status" value="2"/>
</dbReference>
<feature type="domain" description="PPM-type phosphatase" evidence="23">
    <location>
        <begin position="23"/>
        <end position="505"/>
    </location>
</feature>
<dbReference type="GeneTree" id="ENSGT00940000158427"/>
<reference evidence="24" key="1">
    <citation type="submission" date="2025-08" db="UniProtKB">
        <authorList>
            <consortium name="Ensembl"/>
        </authorList>
    </citation>
    <scope>IDENTIFICATION</scope>
</reference>
<comment type="cofactor">
    <cofactor evidence="2">
        <name>Mg(2+)</name>
        <dbReference type="ChEBI" id="CHEBI:18420"/>
    </cofactor>
</comment>
<dbReference type="FunFam" id="3.60.40.10:FF:000023">
    <property type="entry name" value="Protein phosphatase, Mg2+/Mn2+-dependent, 1G"/>
    <property type="match status" value="1"/>
</dbReference>